<sequence length="86" mass="9452">MSAPDRTVASLDDYRTDAGSLLRRLMAESRRLNLMVEVTYAPVSDRVCVTVYAASIDLNTEPATVYVDHPAVEAAMTAALEEMEML</sequence>
<evidence type="ECO:0008006" key="3">
    <source>
        <dbReference type="Google" id="ProtNLM"/>
    </source>
</evidence>
<dbReference type="Proteomes" id="UP000632454">
    <property type="component" value="Unassembled WGS sequence"/>
</dbReference>
<proteinExistence type="predicted"/>
<organism evidence="1 2">
    <name type="scientific">Williamsia phyllosphaerae</name>
    <dbReference type="NCBI Taxonomy" id="885042"/>
    <lineage>
        <taxon>Bacteria</taxon>
        <taxon>Bacillati</taxon>
        <taxon>Actinomycetota</taxon>
        <taxon>Actinomycetes</taxon>
        <taxon>Mycobacteriales</taxon>
        <taxon>Nocardiaceae</taxon>
        <taxon>Williamsia</taxon>
    </lineage>
</organism>
<evidence type="ECO:0000313" key="2">
    <source>
        <dbReference type="Proteomes" id="UP000632454"/>
    </source>
</evidence>
<dbReference type="EMBL" id="BMCS01000003">
    <property type="protein sequence ID" value="GGF38828.1"/>
    <property type="molecule type" value="Genomic_DNA"/>
</dbReference>
<dbReference type="RefSeq" id="WP_188491937.1">
    <property type="nucleotide sequence ID" value="NZ_BMCS01000003.1"/>
</dbReference>
<name>A0ABQ1V4P7_9NOCA</name>
<gene>
    <name evidence="1" type="ORF">GCM10007298_38170</name>
</gene>
<protein>
    <recommendedName>
        <fullName evidence="3">Ribosome-binding factor A</fullName>
    </recommendedName>
</protein>
<comment type="caution">
    <text evidence="1">The sequence shown here is derived from an EMBL/GenBank/DDBJ whole genome shotgun (WGS) entry which is preliminary data.</text>
</comment>
<reference evidence="2" key="1">
    <citation type="journal article" date="2019" name="Int. J. Syst. Evol. Microbiol.">
        <title>The Global Catalogue of Microorganisms (GCM) 10K type strain sequencing project: providing services to taxonomists for standard genome sequencing and annotation.</title>
        <authorList>
            <consortium name="The Broad Institute Genomics Platform"/>
            <consortium name="The Broad Institute Genome Sequencing Center for Infectious Disease"/>
            <person name="Wu L."/>
            <person name="Ma J."/>
        </authorList>
    </citation>
    <scope>NUCLEOTIDE SEQUENCE [LARGE SCALE GENOMIC DNA]</scope>
    <source>
        <strain evidence="2">CCM 7855</strain>
    </source>
</reference>
<evidence type="ECO:0000313" key="1">
    <source>
        <dbReference type="EMBL" id="GGF38828.1"/>
    </source>
</evidence>
<keyword evidence="2" id="KW-1185">Reference proteome</keyword>
<accession>A0ABQ1V4P7</accession>